<keyword evidence="1" id="KW-0732">Signal</keyword>
<organism evidence="2 3">
    <name type="scientific">Psychroserpens ponticola</name>
    <dbReference type="NCBI Taxonomy" id="2932268"/>
    <lineage>
        <taxon>Bacteria</taxon>
        <taxon>Pseudomonadati</taxon>
        <taxon>Bacteroidota</taxon>
        <taxon>Flavobacteriia</taxon>
        <taxon>Flavobacteriales</taxon>
        <taxon>Flavobacteriaceae</taxon>
        <taxon>Psychroserpens</taxon>
    </lineage>
</organism>
<feature type="signal peptide" evidence="1">
    <location>
        <begin position="1"/>
        <end position="20"/>
    </location>
</feature>
<dbReference type="RefSeq" id="WP_249997107.1">
    <property type="nucleotide sequence ID" value="NZ_CP116221.1"/>
</dbReference>
<sequence length="1133" mass="124468">MKKNPYLFLTLLLCSVFTYAQQEASYWYFGQNAGLRFNAGAGTVTAVTDGQINTLEGCTSISDTNGNLLFYSDGITIWNANHAPMTNGSVALGTGLKGDDSSTSSGLIVPKPQDSNYYYIFTVDEPHHNNTSAVPGGFENDGINDGLMYSLVDMTLDGGLGDVDGVEKNIPLVTYDPTDPLQTEYKCSEKITAVKADDCSSFWVISHFIDKFYAFKVTETGVETTPVVSTAGPTVPISGYRRNALGYLKASPDGSKLAVAHFGFATSPGDDAAGGVYLFDFDNDTGIVSNAIELYSPQNNDSPYGVEFSAENRKIYASINDGITGNGSSRILQWDLEAADIPNTQQTIHTSNTINAGAIQLGLDKRIYRVQFEFSGGGNSDRFIGVIPNPEADGAAAGYNETGVLLDINNSQNRGRIGLPPFIQSLFNSQVDIIQNGISTTELKLCTGDSYTLLADNIPGADYVWSKDGLPLPDTTFNLFVDSPGFYEVFIEQNNGECPIEGEAVVGIFDIPSATPPDTIVVCDDTEISSFDLAIQDAQILDVQDPIDYSVRYFTSQLDADNNENEIIGDYNNTETPQTMYARVENNGNPNCYATTTFNIDVYITPVIVTLNDVIVCDTDFNTDSMDGVTTLVLSDFNPDILGSQDDSLYTITYHPTQLDADDNTNALPNSYTNTIAYTEEIFVRIENNANTDCYSTDAFILTVNDAPEAINTTILQCDEDGIPEGFTTFNLNQFFDVITNSAPNRTINFYVSLADLENEEDELNPNAFDNYFNPHLIFALVTDTNTGCTNIAEITLQASSTASNDTFLEACDNDGTEDGFVNFNLIDIQNTILNGLPTGLDLTYYETYEDALIENNPLGTNFTNTIPYSQTIFARVENANACYGISAIELTVFELPNIVTQEELLYCLNDFPETITLTSGLIDDIPNNYYYEWSTGEDMFEIEVNEPGIYTVRVTNTDGCFKDRTITVLPSDIATITDIQITDATSNNTISVFVSGDGIYEYALDNIFGPYQDSNVFTNVDFGFHTVYVRDIENDCGISEEEVSVIGFPKFFTPNGDLNNEFWQVKGISQQFQPNTQIHIFDRYGKLLAEVDPLGPGWDGTLNGYNMPASDYWFAVTLQDGRVFKSHFSLRR</sequence>
<dbReference type="NCBIfam" id="TIGR04131">
    <property type="entry name" value="Bac_Flav_CTERM"/>
    <property type="match status" value="1"/>
</dbReference>
<evidence type="ECO:0000313" key="3">
    <source>
        <dbReference type="Proteomes" id="UP001202717"/>
    </source>
</evidence>
<dbReference type="Pfam" id="PF13585">
    <property type="entry name" value="CHU_C"/>
    <property type="match status" value="1"/>
</dbReference>
<dbReference type="InterPro" id="IPR026341">
    <property type="entry name" value="T9SS_type_B"/>
</dbReference>
<evidence type="ECO:0000256" key="1">
    <source>
        <dbReference type="SAM" id="SignalP"/>
    </source>
</evidence>
<evidence type="ECO:0000313" key="2">
    <source>
        <dbReference type="EMBL" id="WCO00343.1"/>
    </source>
</evidence>
<accession>A0ABY7RU45</accession>
<dbReference type="Proteomes" id="UP001202717">
    <property type="component" value="Chromosome"/>
</dbReference>
<gene>
    <name evidence="2" type="ORF">MUN68_009690</name>
</gene>
<reference evidence="2 3" key="1">
    <citation type="submission" date="2023-01" db="EMBL/GenBank/DDBJ databases">
        <title>Psychroserpens ponticola sp. nov., isolated from seawater.</title>
        <authorList>
            <person name="Kristyanto S."/>
            <person name="Jung J."/>
            <person name="Kim J.M."/>
            <person name="Jeon C.O."/>
        </authorList>
    </citation>
    <scope>NUCLEOTIDE SEQUENCE [LARGE SCALE GENOMIC DNA]</scope>
    <source>
        <strain evidence="2 3">MSW6</strain>
    </source>
</reference>
<dbReference type="SUPFAM" id="SSF75011">
    <property type="entry name" value="3-carboxy-cis,cis-mucoante lactonizing enzyme"/>
    <property type="match status" value="1"/>
</dbReference>
<protein>
    <submittedName>
        <fullName evidence="2">T9SS type B sorting domain-containing protein</fullName>
    </submittedName>
</protein>
<feature type="chain" id="PRO_5047391283" evidence="1">
    <location>
        <begin position="21"/>
        <end position="1133"/>
    </location>
</feature>
<dbReference type="EMBL" id="CP116221">
    <property type="protein sequence ID" value="WCO00343.1"/>
    <property type="molecule type" value="Genomic_DNA"/>
</dbReference>
<name>A0ABY7RU45_9FLAO</name>
<proteinExistence type="predicted"/>
<keyword evidence="3" id="KW-1185">Reference proteome</keyword>